<proteinExistence type="predicted"/>
<evidence type="ECO:0000313" key="1">
    <source>
        <dbReference type="EMBL" id="KAI4805141.1"/>
    </source>
</evidence>
<dbReference type="Proteomes" id="UP001057452">
    <property type="component" value="Chromosome 21"/>
</dbReference>
<accession>A0ACB9VXX7</accession>
<gene>
    <name evidence="1" type="ORF">KUCAC02_009771</name>
</gene>
<evidence type="ECO:0000313" key="2">
    <source>
        <dbReference type="Proteomes" id="UP001057452"/>
    </source>
</evidence>
<reference evidence="1" key="1">
    <citation type="submission" date="2022-05" db="EMBL/GenBank/DDBJ databases">
        <title>Chromosome-level genome of Chaenocephalus aceratus.</title>
        <authorList>
            <person name="Park H."/>
        </authorList>
    </citation>
    <scope>NUCLEOTIDE SEQUENCE</scope>
    <source>
        <strain evidence="1">KU_202001</strain>
    </source>
</reference>
<feature type="non-terminal residue" evidence="1">
    <location>
        <position position="189"/>
    </location>
</feature>
<keyword evidence="2" id="KW-1185">Reference proteome</keyword>
<comment type="caution">
    <text evidence="1">The sequence shown here is derived from an EMBL/GenBank/DDBJ whole genome shotgun (WGS) entry which is preliminary data.</text>
</comment>
<protein>
    <submittedName>
        <fullName evidence="1">Uncharacterized protein</fullName>
    </submittedName>
</protein>
<name>A0ACB9VXX7_CHAAC</name>
<organism evidence="1 2">
    <name type="scientific">Chaenocephalus aceratus</name>
    <name type="common">Blackfin icefish</name>
    <name type="synonym">Chaenichthys aceratus</name>
    <dbReference type="NCBI Taxonomy" id="36190"/>
    <lineage>
        <taxon>Eukaryota</taxon>
        <taxon>Metazoa</taxon>
        <taxon>Chordata</taxon>
        <taxon>Craniata</taxon>
        <taxon>Vertebrata</taxon>
        <taxon>Euteleostomi</taxon>
        <taxon>Actinopterygii</taxon>
        <taxon>Neopterygii</taxon>
        <taxon>Teleostei</taxon>
        <taxon>Neoteleostei</taxon>
        <taxon>Acanthomorphata</taxon>
        <taxon>Eupercaria</taxon>
        <taxon>Perciformes</taxon>
        <taxon>Notothenioidei</taxon>
        <taxon>Channichthyidae</taxon>
        <taxon>Chaenocephalus</taxon>
    </lineage>
</organism>
<sequence>MKVSPRLPLSNQRERKHRNKPKNSSVREIEAVPSTLSIVRSQQILKLKKSHENSKVTSSVQKKYDHNPTLSYSLPCYPDSPVACLSPAPPSLRLAFVTEHYSPIDVGRSTYGLQLSCFVMTGPLGLDLRDGANVPPAGPPVFGMAYMSSGYGVPLAAQDYTWCLGSNMEPCYTSCRFAVRHSSEPGPLE</sequence>
<dbReference type="EMBL" id="CM043805">
    <property type="protein sequence ID" value="KAI4805141.1"/>
    <property type="molecule type" value="Genomic_DNA"/>
</dbReference>